<accession>A0A2S5SYZ7</accession>
<dbReference type="PANTHER" id="PTHR33643:SF1">
    <property type="entry name" value="UREASE ACCESSORY PROTEIN D"/>
    <property type="match status" value="1"/>
</dbReference>
<dbReference type="GO" id="GO:0005737">
    <property type="term" value="C:cytoplasm"/>
    <property type="evidence" value="ECO:0007669"/>
    <property type="project" value="UniProtKB-SubCell"/>
</dbReference>
<dbReference type="Proteomes" id="UP000238605">
    <property type="component" value="Unassembled WGS sequence"/>
</dbReference>
<evidence type="ECO:0000313" key="5">
    <source>
        <dbReference type="Proteomes" id="UP000238605"/>
    </source>
</evidence>
<dbReference type="HAMAP" id="MF_01384">
    <property type="entry name" value="UreD"/>
    <property type="match status" value="1"/>
</dbReference>
<keyword evidence="5" id="KW-1185">Reference proteome</keyword>
<protein>
    <recommendedName>
        <fullName evidence="3">Urease accessory protein UreD</fullName>
    </recommendedName>
</protein>
<dbReference type="OrthoDB" id="9798842at2"/>
<keyword evidence="2 3" id="KW-0143">Chaperone</keyword>
<evidence type="ECO:0000256" key="1">
    <source>
        <dbReference type="ARBA" id="ARBA00007177"/>
    </source>
</evidence>
<dbReference type="AlphaFoldDB" id="A0A2S5SYZ7"/>
<dbReference type="GO" id="GO:0016151">
    <property type="term" value="F:nickel cation binding"/>
    <property type="evidence" value="ECO:0007669"/>
    <property type="project" value="UniProtKB-UniRule"/>
</dbReference>
<dbReference type="EMBL" id="PSNX01000001">
    <property type="protein sequence ID" value="PPE68003.1"/>
    <property type="molecule type" value="Genomic_DNA"/>
</dbReference>
<dbReference type="RefSeq" id="WP_104299931.1">
    <property type="nucleotide sequence ID" value="NZ_PSNX01000001.1"/>
</dbReference>
<dbReference type="Pfam" id="PF01774">
    <property type="entry name" value="UreD"/>
    <property type="match status" value="1"/>
</dbReference>
<comment type="function">
    <text evidence="3">Required for maturation of urease via the functional incorporation of the urease nickel metallocenter.</text>
</comment>
<evidence type="ECO:0000313" key="4">
    <source>
        <dbReference type="EMBL" id="PPE68003.1"/>
    </source>
</evidence>
<keyword evidence="3" id="KW-0996">Nickel insertion</keyword>
<comment type="similarity">
    <text evidence="1 3">Belongs to the UreD family.</text>
</comment>
<comment type="subunit">
    <text evidence="3">UreD, UreF and UreG form a complex that acts as a GTP-hydrolysis-dependent molecular chaperone, activating the urease apoprotein by helping to assemble the nickel containing metallocenter of UreC. The UreE protein probably delivers the nickel.</text>
</comment>
<dbReference type="InterPro" id="IPR002669">
    <property type="entry name" value="UreD"/>
</dbReference>
<evidence type="ECO:0000256" key="2">
    <source>
        <dbReference type="ARBA" id="ARBA00023186"/>
    </source>
</evidence>
<sequence>MGWHGHLTLNYRHEAPRTVVHDRHDGPLRVLASLHPEGPGVCHHVLVHPPGGIVGGDRLDIAVHVGPQAHALITTPGATRFYRSAGDTAEQHLVARLSPQARLEWLPLETIAYSGTRSVNHLRFELAPGAEMIGWDLLALGLPASNEPFVQGSFEQQIELPGVWLERGVLDAQDPHTARLLDSPLGWNGRRVLATMWWGSGEALAPAQREALLDAARQCIEASPLRDQAGVTAADERLVVLRTLAERTEPAQALLAAVWAAWREVGWGLPACPPRVWKT</sequence>
<keyword evidence="3" id="KW-0963">Cytoplasm</keyword>
<name>A0A2S5SYZ7_9BURK</name>
<gene>
    <name evidence="3" type="primary">ureD</name>
    <name evidence="4" type="ORF">C1704_00545</name>
</gene>
<comment type="subcellular location">
    <subcellularLocation>
        <location evidence="3">Cytoplasm</location>
    </subcellularLocation>
</comment>
<dbReference type="PANTHER" id="PTHR33643">
    <property type="entry name" value="UREASE ACCESSORY PROTEIN D"/>
    <property type="match status" value="1"/>
</dbReference>
<evidence type="ECO:0000256" key="3">
    <source>
        <dbReference type="HAMAP-Rule" id="MF_01384"/>
    </source>
</evidence>
<comment type="caution">
    <text evidence="4">The sequence shown here is derived from an EMBL/GenBank/DDBJ whole genome shotgun (WGS) entry which is preliminary data.</text>
</comment>
<organism evidence="4 5">
    <name type="scientific">Caldimonas caldifontis</name>
    <dbReference type="NCBI Taxonomy" id="1452508"/>
    <lineage>
        <taxon>Bacteria</taxon>
        <taxon>Pseudomonadati</taxon>
        <taxon>Pseudomonadota</taxon>
        <taxon>Betaproteobacteria</taxon>
        <taxon>Burkholderiales</taxon>
        <taxon>Sphaerotilaceae</taxon>
        <taxon>Caldimonas</taxon>
    </lineage>
</organism>
<proteinExistence type="inferred from homology"/>
<reference evidence="4 5" key="1">
    <citation type="submission" date="2018-02" db="EMBL/GenBank/DDBJ databases">
        <title>Reclassifiation of [Polyangium] brachysporum DSM 7029 as Guopingzhaonella breviflexa gen. nov., sp. nov., a member of the family Comamonadaceae.</title>
        <authorList>
            <person name="Tang B."/>
        </authorList>
    </citation>
    <scope>NUCLEOTIDE SEQUENCE [LARGE SCALE GENOMIC DNA]</scope>
    <source>
        <strain evidence="4 5">BCRC 80649</strain>
    </source>
</reference>